<accession>A0ABP0PHP8</accession>
<feature type="region of interest" description="Disordered" evidence="1">
    <location>
        <begin position="709"/>
        <end position="759"/>
    </location>
</feature>
<dbReference type="InterPro" id="IPR057191">
    <property type="entry name" value="DUF7869"/>
</dbReference>
<keyword evidence="4" id="KW-1185">Reference proteome</keyword>
<dbReference type="Proteomes" id="UP001642484">
    <property type="component" value="Unassembled WGS sequence"/>
</dbReference>
<feature type="domain" description="DUF7869" evidence="2">
    <location>
        <begin position="394"/>
        <end position="552"/>
    </location>
</feature>
<feature type="compositionally biased region" description="Basic residues" evidence="1">
    <location>
        <begin position="725"/>
        <end position="741"/>
    </location>
</feature>
<gene>
    <name evidence="3" type="ORF">CCMP2556_LOCUS36676</name>
</gene>
<feature type="region of interest" description="Disordered" evidence="1">
    <location>
        <begin position="1"/>
        <end position="45"/>
    </location>
</feature>
<reference evidence="3 4" key="1">
    <citation type="submission" date="2024-02" db="EMBL/GenBank/DDBJ databases">
        <authorList>
            <person name="Chen Y."/>
            <person name="Shah S."/>
            <person name="Dougan E. K."/>
            <person name="Thang M."/>
            <person name="Chan C."/>
        </authorList>
    </citation>
    <scope>NUCLEOTIDE SEQUENCE [LARGE SCALE GENOMIC DNA]</scope>
</reference>
<dbReference type="PANTHER" id="PTHR33153:SF3">
    <property type="entry name" value="TRAFFICKING PROTEIN PARTICLE COMPLEX SUBUNIT 11 DOMAIN-CONTAINING PROTEIN"/>
    <property type="match status" value="1"/>
</dbReference>
<sequence>MDSGCELPEDDDGIPMDHLLGMPRPVDSNEPVDLPSDVDSSSLNEEDLELPPDIEDEALPTEPVQCCRRQCVNNFMASPSLVAKQQEWQEKLKTLAGPEKKQFLFSMDGHIGQRGPGWKFAGERVCLEAFVRITGLSKRSVKRFAQHAANGHLEAPPDLRQDRPIRDNPKKDHARAFFTYLYTHLAEPLAEGEAEPEEENPEDAGVLDEFAYFFSRHEAAEHPVAAAAAVMEQGLPQKWLHPMKFVEIWEMYNFMHADSGTKAGRTLFREVYLTEWRRCLRIRKQSQHAVCKDCSNFTQLRRTATNEAEKAAITEAANQHKHGVFRDRAVGRTLLAMSENSTRQDTCYAPEHGVLYLSLDGMDQVFGQNQNICIFFMSFSGQVPIFDFGISAESEKYWRPSCHLVCCIAHGVVECYYLMNGDLRKDSNMNITLMQRTIEVAQKILDDRGVTMPENIVLQADNTCREQRNQHVFLWLAWLTGKKQWSSVSPFFYIPGHSHFEVDQRFVVVADFADCIKRAVNPSRGRDMHVEHIEAFYDWQHFLEPLRMKLSGLAIIEGEPEVNFGFRMELQAEGDPHDDDVFLLCKHWMHSTNLTQAPTLILPHQRLSNLDTDNPRKVLETNPMGDRMLSELRKTAAFIRQRPWGLERGAAYLEKLCDDNESRHLHRPPPLAKLTERICHSWGEAGPADLLNFAPGTPRQVTATFLKPREKEAQEEGEDLPQGHGRGRGRARGRGRGRGRGRSGGAERDAAESEEAACS</sequence>
<proteinExistence type="predicted"/>
<protein>
    <recommendedName>
        <fullName evidence="2">DUF7869 domain-containing protein</fullName>
    </recommendedName>
</protein>
<comment type="caution">
    <text evidence="3">The sequence shown here is derived from an EMBL/GenBank/DDBJ whole genome shotgun (WGS) entry which is preliminary data.</text>
</comment>
<evidence type="ECO:0000256" key="1">
    <source>
        <dbReference type="SAM" id="MobiDB-lite"/>
    </source>
</evidence>
<evidence type="ECO:0000313" key="4">
    <source>
        <dbReference type="Proteomes" id="UP001642484"/>
    </source>
</evidence>
<dbReference type="Pfam" id="PF25273">
    <property type="entry name" value="DUF7869"/>
    <property type="match status" value="1"/>
</dbReference>
<organism evidence="3 4">
    <name type="scientific">Durusdinium trenchii</name>
    <dbReference type="NCBI Taxonomy" id="1381693"/>
    <lineage>
        <taxon>Eukaryota</taxon>
        <taxon>Sar</taxon>
        <taxon>Alveolata</taxon>
        <taxon>Dinophyceae</taxon>
        <taxon>Suessiales</taxon>
        <taxon>Symbiodiniaceae</taxon>
        <taxon>Durusdinium</taxon>
    </lineage>
</organism>
<dbReference type="PANTHER" id="PTHR33153">
    <property type="entry name" value="MYND-TYPE DOMAIN-CONTAINING PROTEIN"/>
    <property type="match status" value="1"/>
</dbReference>
<evidence type="ECO:0000259" key="2">
    <source>
        <dbReference type="Pfam" id="PF25273"/>
    </source>
</evidence>
<feature type="compositionally biased region" description="Low complexity" evidence="1">
    <location>
        <begin position="31"/>
        <end position="43"/>
    </location>
</feature>
<dbReference type="EMBL" id="CAXAMN010023017">
    <property type="protein sequence ID" value="CAK9074439.1"/>
    <property type="molecule type" value="Genomic_DNA"/>
</dbReference>
<name>A0ABP0PHP8_9DINO</name>
<evidence type="ECO:0000313" key="3">
    <source>
        <dbReference type="EMBL" id="CAK9074439.1"/>
    </source>
</evidence>